<protein>
    <submittedName>
        <fullName evidence="1">Uncharacterized protein</fullName>
    </submittedName>
</protein>
<reference evidence="1" key="1">
    <citation type="journal article" date="2020" name="Stud. Mycol.">
        <title>101 Dothideomycetes genomes: a test case for predicting lifestyles and emergence of pathogens.</title>
        <authorList>
            <person name="Haridas S."/>
            <person name="Albert R."/>
            <person name="Binder M."/>
            <person name="Bloem J."/>
            <person name="Labutti K."/>
            <person name="Salamov A."/>
            <person name="Andreopoulos B."/>
            <person name="Baker S."/>
            <person name="Barry K."/>
            <person name="Bills G."/>
            <person name="Bluhm B."/>
            <person name="Cannon C."/>
            <person name="Castanera R."/>
            <person name="Culley D."/>
            <person name="Daum C."/>
            <person name="Ezra D."/>
            <person name="Gonzalez J."/>
            <person name="Henrissat B."/>
            <person name="Kuo A."/>
            <person name="Liang C."/>
            <person name="Lipzen A."/>
            <person name="Lutzoni F."/>
            <person name="Magnuson J."/>
            <person name="Mondo S."/>
            <person name="Nolan M."/>
            <person name="Ohm R."/>
            <person name="Pangilinan J."/>
            <person name="Park H.-J."/>
            <person name="Ramirez L."/>
            <person name="Alfaro M."/>
            <person name="Sun H."/>
            <person name="Tritt A."/>
            <person name="Yoshinaga Y."/>
            <person name="Zwiers L.-H."/>
            <person name="Turgeon B."/>
            <person name="Goodwin S."/>
            <person name="Spatafora J."/>
            <person name="Crous P."/>
            <person name="Grigoriev I."/>
        </authorList>
    </citation>
    <scope>NUCLEOTIDE SEQUENCE</scope>
    <source>
        <strain evidence="1">CBS 113389</strain>
    </source>
</reference>
<accession>A0A6A6Q0W2</accession>
<evidence type="ECO:0000313" key="2">
    <source>
        <dbReference type="Proteomes" id="UP000799767"/>
    </source>
</evidence>
<name>A0A6A6Q0W2_9PEZI</name>
<dbReference type="EMBL" id="MU001633">
    <property type="protein sequence ID" value="KAF2485626.1"/>
    <property type="molecule type" value="Genomic_DNA"/>
</dbReference>
<dbReference type="AlphaFoldDB" id="A0A6A6Q0W2"/>
<proteinExistence type="predicted"/>
<dbReference type="RefSeq" id="XP_033592195.1">
    <property type="nucleotide sequence ID" value="XM_033729177.1"/>
</dbReference>
<dbReference type="Proteomes" id="UP000799767">
    <property type="component" value="Unassembled WGS sequence"/>
</dbReference>
<sequence length="156" mass="17807">MSCRLARPGYTWLQNLGFYAMKNDWERTVHVKDQESTSKRRPPCCKLKATNARNIKTGRRVVVFSWASPRTGRVCGDCNICRKFAGMADQDNDAAFGIRKSKVVRLPVTSRLVRTFVSELPERLLLGRNTRSRASKAAVHDEQVFEEQVRKFSVAD</sequence>
<gene>
    <name evidence="1" type="ORF">BDY17DRAFT_108822</name>
</gene>
<evidence type="ECO:0000313" key="1">
    <source>
        <dbReference type="EMBL" id="KAF2485626.1"/>
    </source>
</evidence>
<organism evidence="1 2">
    <name type="scientific">Neohortaea acidophila</name>
    <dbReference type="NCBI Taxonomy" id="245834"/>
    <lineage>
        <taxon>Eukaryota</taxon>
        <taxon>Fungi</taxon>
        <taxon>Dikarya</taxon>
        <taxon>Ascomycota</taxon>
        <taxon>Pezizomycotina</taxon>
        <taxon>Dothideomycetes</taxon>
        <taxon>Dothideomycetidae</taxon>
        <taxon>Mycosphaerellales</taxon>
        <taxon>Teratosphaeriaceae</taxon>
        <taxon>Neohortaea</taxon>
    </lineage>
</organism>
<dbReference type="GeneID" id="54470179"/>
<keyword evidence="2" id="KW-1185">Reference proteome</keyword>